<dbReference type="InterPro" id="IPR013216">
    <property type="entry name" value="Methyltransf_11"/>
</dbReference>
<organism evidence="2 3">
    <name type="scientific">Lacibacter luteus</name>
    <dbReference type="NCBI Taxonomy" id="2508719"/>
    <lineage>
        <taxon>Bacteria</taxon>
        <taxon>Pseudomonadati</taxon>
        <taxon>Bacteroidota</taxon>
        <taxon>Chitinophagia</taxon>
        <taxon>Chitinophagales</taxon>
        <taxon>Chitinophagaceae</taxon>
        <taxon>Lacibacter</taxon>
    </lineage>
</organism>
<dbReference type="CDD" id="cd02440">
    <property type="entry name" value="AdoMet_MTases"/>
    <property type="match status" value="1"/>
</dbReference>
<keyword evidence="2" id="KW-0808">Transferase</keyword>
<dbReference type="GO" id="GO:0008757">
    <property type="term" value="F:S-adenosylmethionine-dependent methyltransferase activity"/>
    <property type="evidence" value="ECO:0007669"/>
    <property type="project" value="InterPro"/>
</dbReference>
<dbReference type="InterPro" id="IPR029063">
    <property type="entry name" value="SAM-dependent_MTases_sf"/>
</dbReference>
<sequence>MKSVNLSSQQAFNYEKHVWGHAIDQNGYDFPRLKFDHLYHALSFSSPVKILEVGCGAGKFLFSLAELFPHSEFIGVDISEPAIKKAQAVNVNKKINFIVGDAEKLHFEENVFDAIIMLDVLEHLENPQKMIDDCYRFLKPGGVIHTFIPCEAHSVYWLGEKIFGFHTKEKTVGHIQRFSRKSAEALFSGRFVTIQKKFSFHLMGSIMDYILFSALLNKKISSIFWTGNKYYNSSSGSKSIKAKLLNSLLVAGSFIAYFESFLMQNSCFCATGVHLTLQKK</sequence>
<dbReference type="SUPFAM" id="SSF53335">
    <property type="entry name" value="S-adenosyl-L-methionine-dependent methyltransferases"/>
    <property type="match status" value="1"/>
</dbReference>
<keyword evidence="2" id="KW-0489">Methyltransferase</keyword>
<dbReference type="EMBL" id="SDHW01000004">
    <property type="protein sequence ID" value="RXK59304.1"/>
    <property type="molecule type" value="Genomic_DNA"/>
</dbReference>
<dbReference type="RefSeq" id="WP_129131608.1">
    <property type="nucleotide sequence ID" value="NZ_SDHW01000004.1"/>
</dbReference>
<dbReference type="GO" id="GO:0032259">
    <property type="term" value="P:methylation"/>
    <property type="evidence" value="ECO:0007669"/>
    <property type="project" value="UniProtKB-KW"/>
</dbReference>
<protein>
    <submittedName>
        <fullName evidence="2">Class I SAM-dependent methyltransferase</fullName>
    </submittedName>
</protein>
<name>A0A4V1M7C9_9BACT</name>
<comment type="caution">
    <text evidence="2">The sequence shown here is derived from an EMBL/GenBank/DDBJ whole genome shotgun (WGS) entry which is preliminary data.</text>
</comment>
<dbReference type="OrthoDB" id="9770553at2"/>
<evidence type="ECO:0000313" key="2">
    <source>
        <dbReference type="EMBL" id="RXK59304.1"/>
    </source>
</evidence>
<dbReference type="Pfam" id="PF08241">
    <property type="entry name" value="Methyltransf_11"/>
    <property type="match status" value="1"/>
</dbReference>
<dbReference type="PANTHER" id="PTHR43591">
    <property type="entry name" value="METHYLTRANSFERASE"/>
    <property type="match status" value="1"/>
</dbReference>
<gene>
    <name evidence="2" type="ORF">ESA94_14285</name>
</gene>
<keyword evidence="3" id="KW-1185">Reference proteome</keyword>
<evidence type="ECO:0000259" key="1">
    <source>
        <dbReference type="Pfam" id="PF08241"/>
    </source>
</evidence>
<dbReference type="Proteomes" id="UP000290204">
    <property type="component" value="Unassembled WGS sequence"/>
</dbReference>
<dbReference type="AlphaFoldDB" id="A0A4V1M7C9"/>
<proteinExistence type="predicted"/>
<reference evidence="2 3" key="1">
    <citation type="submission" date="2019-01" db="EMBL/GenBank/DDBJ databases">
        <title>Lacibacter sp. strain TTM-7.</title>
        <authorList>
            <person name="Chen W.-M."/>
        </authorList>
    </citation>
    <scope>NUCLEOTIDE SEQUENCE [LARGE SCALE GENOMIC DNA]</scope>
    <source>
        <strain evidence="2 3">TTM-7</strain>
    </source>
</reference>
<feature type="domain" description="Methyltransferase type 11" evidence="1">
    <location>
        <begin position="51"/>
        <end position="144"/>
    </location>
</feature>
<dbReference type="Gene3D" id="3.40.50.150">
    <property type="entry name" value="Vaccinia Virus protein VP39"/>
    <property type="match status" value="1"/>
</dbReference>
<evidence type="ECO:0000313" key="3">
    <source>
        <dbReference type="Proteomes" id="UP000290204"/>
    </source>
</evidence>
<accession>A0A4V1M7C9</accession>
<dbReference type="PANTHER" id="PTHR43591:SF110">
    <property type="entry name" value="RHODANESE DOMAIN-CONTAINING PROTEIN"/>
    <property type="match status" value="1"/>
</dbReference>